<organism evidence="2">
    <name type="scientific">viral metagenome</name>
    <dbReference type="NCBI Taxonomy" id="1070528"/>
    <lineage>
        <taxon>unclassified sequences</taxon>
        <taxon>metagenomes</taxon>
        <taxon>organismal metagenomes</taxon>
    </lineage>
</organism>
<keyword evidence="1" id="KW-0472">Membrane</keyword>
<keyword evidence="1" id="KW-0812">Transmembrane</keyword>
<dbReference type="EMBL" id="MN740847">
    <property type="protein sequence ID" value="QHU14894.1"/>
    <property type="molecule type" value="Genomic_DNA"/>
</dbReference>
<protein>
    <submittedName>
        <fullName evidence="2">Uncharacterized protein</fullName>
    </submittedName>
</protein>
<feature type="transmembrane region" description="Helical" evidence="1">
    <location>
        <begin position="6"/>
        <end position="23"/>
    </location>
</feature>
<keyword evidence="1" id="KW-1133">Transmembrane helix</keyword>
<sequence length="68" mass="7791">MNKKYFLFGILAIVSLFVFFSILRTRTIPAHRHHHHHPKSRLIGGCRGTRYGCCPDSRTACNKDCSNC</sequence>
<dbReference type="AlphaFoldDB" id="A0A6C0KF73"/>
<accession>A0A6C0KF73</accession>
<evidence type="ECO:0000256" key="1">
    <source>
        <dbReference type="SAM" id="Phobius"/>
    </source>
</evidence>
<evidence type="ECO:0000313" key="2">
    <source>
        <dbReference type="EMBL" id="QHU14894.1"/>
    </source>
</evidence>
<name>A0A6C0KF73_9ZZZZ</name>
<proteinExistence type="predicted"/>
<reference evidence="2" key="1">
    <citation type="journal article" date="2020" name="Nature">
        <title>Giant virus diversity and host interactions through global metagenomics.</title>
        <authorList>
            <person name="Schulz F."/>
            <person name="Roux S."/>
            <person name="Paez-Espino D."/>
            <person name="Jungbluth S."/>
            <person name="Walsh D.A."/>
            <person name="Denef V.J."/>
            <person name="McMahon K.D."/>
            <person name="Konstantinidis K.T."/>
            <person name="Eloe-Fadrosh E.A."/>
            <person name="Kyrpides N.C."/>
            <person name="Woyke T."/>
        </authorList>
    </citation>
    <scope>NUCLEOTIDE SEQUENCE</scope>
    <source>
        <strain evidence="2">GVMAG-S-1102244-55</strain>
    </source>
</reference>